<accession>A0ABR6ZU82</accession>
<dbReference type="InterPro" id="IPR011717">
    <property type="entry name" value="TPR-4"/>
</dbReference>
<feature type="repeat" description="TPR" evidence="1">
    <location>
        <begin position="47"/>
        <end position="80"/>
    </location>
</feature>
<dbReference type="Pfam" id="PF13432">
    <property type="entry name" value="TPR_16"/>
    <property type="match status" value="1"/>
</dbReference>
<dbReference type="Pfam" id="PF01075">
    <property type="entry name" value="Glyco_transf_9"/>
    <property type="match status" value="1"/>
</dbReference>
<gene>
    <name evidence="2" type="ORF">H8L32_16510</name>
</gene>
<dbReference type="SUPFAM" id="SSF48452">
    <property type="entry name" value="TPR-like"/>
    <property type="match status" value="1"/>
</dbReference>
<evidence type="ECO:0000313" key="2">
    <source>
        <dbReference type="EMBL" id="MBC3919095.1"/>
    </source>
</evidence>
<dbReference type="Proteomes" id="UP000650424">
    <property type="component" value="Unassembled WGS sequence"/>
</dbReference>
<dbReference type="RefSeq" id="WP_186948360.1">
    <property type="nucleotide sequence ID" value="NZ_JACOGF010000008.1"/>
</dbReference>
<dbReference type="PANTHER" id="PTHR44809:SF1">
    <property type="entry name" value="PROTEIN O-MANNOSYL-TRANSFERASE TMTC1"/>
    <property type="match status" value="1"/>
</dbReference>
<dbReference type="InterPro" id="IPR052943">
    <property type="entry name" value="TMTC_O-mannosyl-trnsfr"/>
</dbReference>
<dbReference type="PROSITE" id="PS50293">
    <property type="entry name" value="TPR_REGION"/>
    <property type="match status" value="1"/>
</dbReference>
<dbReference type="InterPro" id="IPR019734">
    <property type="entry name" value="TPR_rpt"/>
</dbReference>
<dbReference type="InterPro" id="IPR002201">
    <property type="entry name" value="Glyco_trans_9"/>
</dbReference>
<dbReference type="InterPro" id="IPR011990">
    <property type="entry name" value="TPR-like_helical_dom_sf"/>
</dbReference>
<sequence>MNPDTDTDTITPAEALFYQANDLMAQGQADAAEAAFRQALLLEPDLAEAHANLAWLLAQQGRYVQAEPAYQQALHLAPDNLHIALNFAVMLAAQKRLAEAEQQYRQILAQDADHVPALSNLGVLLASMQRDDEAEACYRQALVLAPDYRKAAFNLAYLLLRQGRYDEGWHMLEARDGLEMLQNLLQDHLPAVPSVQRWLGQDLGGKSIIILFESGHGDMMQFARYASLLKRRGAARVSCLCHPALKRLFTLLDGLDDVWAFDQDIAINDWDCWVAPLSLPGLFGTRVDHIPADLPYLHAHQEDLDQHADIISMAGCDVRVGLVWHGNLQFENDADRSIHDLQVLQPLTAIAGVHFFSLQKGAGELRAGDGPTVTMPLKLSNLAPRIHDFADTAAIIMQLDLVLTVDTAVAHLAGALGKPCWVMLPAWQPDWRWLTQRDDSPWYPGVVRLFRQGTVGDWAGVIQQVCAQLALLVAGSGKT</sequence>
<dbReference type="SUPFAM" id="SSF53756">
    <property type="entry name" value="UDP-Glycosyltransferase/glycogen phosphorylase"/>
    <property type="match status" value="1"/>
</dbReference>
<dbReference type="Gene3D" id="3.40.50.2000">
    <property type="entry name" value="Glycogen Phosphorylase B"/>
    <property type="match status" value="1"/>
</dbReference>
<evidence type="ECO:0000313" key="3">
    <source>
        <dbReference type="Proteomes" id="UP000650424"/>
    </source>
</evidence>
<protein>
    <submittedName>
        <fullName evidence="2">Tetratricopeptide repeat protein</fullName>
    </submittedName>
</protein>
<dbReference type="PROSITE" id="PS50005">
    <property type="entry name" value="TPR"/>
    <property type="match status" value="3"/>
</dbReference>
<evidence type="ECO:0000256" key="1">
    <source>
        <dbReference type="PROSITE-ProRule" id="PRU00339"/>
    </source>
</evidence>
<proteinExistence type="predicted"/>
<dbReference type="PANTHER" id="PTHR44809">
    <property type="match status" value="1"/>
</dbReference>
<dbReference type="EMBL" id="JACOGF010000008">
    <property type="protein sequence ID" value="MBC3919095.1"/>
    <property type="molecule type" value="Genomic_DNA"/>
</dbReference>
<feature type="repeat" description="TPR" evidence="1">
    <location>
        <begin position="115"/>
        <end position="148"/>
    </location>
</feature>
<organism evidence="2 3">
    <name type="scientific">Undibacterium hunanense</name>
    <dbReference type="NCBI Taxonomy" id="2762292"/>
    <lineage>
        <taxon>Bacteria</taxon>
        <taxon>Pseudomonadati</taxon>
        <taxon>Pseudomonadota</taxon>
        <taxon>Betaproteobacteria</taxon>
        <taxon>Burkholderiales</taxon>
        <taxon>Oxalobacteraceae</taxon>
        <taxon>Undibacterium</taxon>
    </lineage>
</organism>
<feature type="repeat" description="TPR" evidence="1">
    <location>
        <begin position="13"/>
        <end position="46"/>
    </location>
</feature>
<keyword evidence="1" id="KW-0802">TPR repeat</keyword>
<reference evidence="2 3" key="1">
    <citation type="submission" date="2020-08" db="EMBL/GenBank/DDBJ databases">
        <title>Novel species isolated from subtropical streams in China.</title>
        <authorList>
            <person name="Lu H."/>
        </authorList>
    </citation>
    <scope>NUCLEOTIDE SEQUENCE [LARGE SCALE GENOMIC DNA]</scope>
    <source>
        <strain evidence="2 3">CY18W</strain>
    </source>
</reference>
<dbReference type="Pfam" id="PF07721">
    <property type="entry name" value="TPR_4"/>
    <property type="match status" value="1"/>
</dbReference>
<dbReference type="SMART" id="SM00028">
    <property type="entry name" value="TPR"/>
    <property type="match status" value="4"/>
</dbReference>
<dbReference type="Gene3D" id="1.25.40.10">
    <property type="entry name" value="Tetratricopeptide repeat domain"/>
    <property type="match status" value="2"/>
</dbReference>
<keyword evidence="3" id="KW-1185">Reference proteome</keyword>
<name>A0ABR6ZU82_9BURK</name>
<comment type="caution">
    <text evidence="2">The sequence shown here is derived from an EMBL/GenBank/DDBJ whole genome shotgun (WGS) entry which is preliminary data.</text>
</comment>
<dbReference type="Pfam" id="PF00515">
    <property type="entry name" value="TPR_1"/>
    <property type="match status" value="1"/>
</dbReference>